<evidence type="ECO:0000313" key="3">
    <source>
        <dbReference type="Proteomes" id="UP001153709"/>
    </source>
</evidence>
<protein>
    <submittedName>
        <fullName evidence="2">Uncharacterized protein</fullName>
    </submittedName>
</protein>
<name>A0A9N9T5F8_DIABA</name>
<gene>
    <name evidence="2" type="ORF">DIABBA_LOCUS9292</name>
</gene>
<evidence type="ECO:0000256" key="1">
    <source>
        <dbReference type="SAM" id="SignalP"/>
    </source>
</evidence>
<dbReference type="OrthoDB" id="6712663at2759"/>
<dbReference type="EMBL" id="OU898281">
    <property type="protein sequence ID" value="CAG9836181.1"/>
    <property type="molecule type" value="Genomic_DNA"/>
</dbReference>
<proteinExistence type="predicted"/>
<dbReference type="AlphaFoldDB" id="A0A9N9T5F8"/>
<evidence type="ECO:0000313" key="2">
    <source>
        <dbReference type="EMBL" id="CAG9836181.1"/>
    </source>
</evidence>
<dbReference type="Proteomes" id="UP001153709">
    <property type="component" value="Chromosome 6"/>
</dbReference>
<keyword evidence="1" id="KW-0732">Signal</keyword>
<reference evidence="2" key="1">
    <citation type="submission" date="2022-01" db="EMBL/GenBank/DDBJ databases">
        <authorList>
            <person name="King R."/>
        </authorList>
    </citation>
    <scope>NUCLEOTIDE SEQUENCE</scope>
</reference>
<feature type="signal peptide" evidence="1">
    <location>
        <begin position="1"/>
        <end position="17"/>
    </location>
</feature>
<sequence length="203" mass="23724">MKWIVLTVVVLLGLTNADEFSEERAVLRRTTRQFLESSNAFATTENHIIRYCMDNGLSCCGNFQDTYSKMKTCVSNAKIFEIPKNEFIRKMVECSWAAVKETKDCLPNHLKCFPELVLDVAKSMVNYMYDDKDLFKKLTVHECILSFEWYTKPIENCNCLTTTSREEFCRNSIPATVCFSNIYKLCKYYKDQRSSNQSLRRLQ</sequence>
<feature type="chain" id="PRO_5040104962" evidence="1">
    <location>
        <begin position="18"/>
        <end position="203"/>
    </location>
</feature>
<organism evidence="2 3">
    <name type="scientific">Diabrotica balteata</name>
    <name type="common">Banded cucumber beetle</name>
    <dbReference type="NCBI Taxonomy" id="107213"/>
    <lineage>
        <taxon>Eukaryota</taxon>
        <taxon>Metazoa</taxon>
        <taxon>Ecdysozoa</taxon>
        <taxon>Arthropoda</taxon>
        <taxon>Hexapoda</taxon>
        <taxon>Insecta</taxon>
        <taxon>Pterygota</taxon>
        <taxon>Neoptera</taxon>
        <taxon>Endopterygota</taxon>
        <taxon>Coleoptera</taxon>
        <taxon>Polyphaga</taxon>
        <taxon>Cucujiformia</taxon>
        <taxon>Chrysomeloidea</taxon>
        <taxon>Chrysomelidae</taxon>
        <taxon>Galerucinae</taxon>
        <taxon>Diabroticina</taxon>
        <taxon>Diabroticites</taxon>
        <taxon>Diabrotica</taxon>
    </lineage>
</organism>
<accession>A0A9N9T5F8</accession>
<keyword evidence="3" id="KW-1185">Reference proteome</keyword>